<name>F1TF96_9FIRM</name>
<dbReference type="PANTHER" id="PTHR43280">
    <property type="entry name" value="ARAC-FAMILY TRANSCRIPTIONAL REGULATOR"/>
    <property type="match status" value="1"/>
</dbReference>
<dbReference type="Pfam" id="PF12833">
    <property type="entry name" value="HTH_18"/>
    <property type="match status" value="1"/>
</dbReference>
<dbReference type="Proteomes" id="UP000003860">
    <property type="component" value="Unassembled WGS sequence"/>
</dbReference>
<organism evidence="5 6">
    <name type="scientific">Ruminiclostridium papyrosolvens DSM 2782</name>
    <dbReference type="NCBI Taxonomy" id="588581"/>
    <lineage>
        <taxon>Bacteria</taxon>
        <taxon>Bacillati</taxon>
        <taxon>Bacillota</taxon>
        <taxon>Clostridia</taxon>
        <taxon>Eubacteriales</taxon>
        <taxon>Oscillospiraceae</taxon>
        <taxon>Ruminiclostridium</taxon>
    </lineage>
</organism>
<dbReference type="AlphaFoldDB" id="F1TF96"/>
<protein>
    <submittedName>
        <fullName evidence="5">Transcriptional regulator, AraC family</fullName>
    </submittedName>
</protein>
<dbReference type="SUPFAM" id="SSF46689">
    <property type="entry name" value="Homeodomain-like"/>
    <property type="match status" value="1"/>
</dbReference>
<evidence type="ECO:0000259" key="4">
    <source>
        <dbReference type="PROSITE" id="PS01124"/>
    </source>
</evidence>
<keyword evidence="3" id="KW-0804">Transcription</keyword>
<dbReference type="InterPro" id="IPR018060">
    <property type="entry name" value="HTH_AraC"/>
</dbReference>
<keyword evidence="1" id="KW-0805">Transcription regulation</keyword>
<sequence>MANIYYVEYDATHPASFVFDMPGGHDCWLLVLTQTPAQFWVDGHMTEYPANSAVLYPPHHKILYRACSDRYVNDWVRFDSAEPYIIDTAIPLGTPFPLSDPEYCHKLFQLLVAENTLSNSHKELTIDYLLKVLFIKLHEASEHTKNFSQIQSILELRRNIHNNPGHSWSVPAMADSLHLSPGYLQALYKETFGVSCMKDVINCRIRFAKDQLSHSPHTIADISILCGYNNVEHFVRQFHQITGCTPSAFRNSVKS</sequence>
<proteinExistence type="predicted"/>
<dbReference type="EMBL" id="ACXX02000010">
    <property type="protein sequence ID" value="EGD47034.1"/>
    <property type="molecule type" value="Genomic_DNA"/>
</dbReference>
<accession>F1TF96</accession>
<evidence type="ECO:0000256" key="2">
    <source>
        <dbReference type="ARBA" id="ARBA00023125"/>
    </source>
</evidence>
<dbReference type="SUPFAM" id="SSF51215">
    <property type="entry name" value="Regulatory protein AraC"/>
    <property type="match status" value="1"/>
</dbReference>
<dbReference type="RefSeq" id="WP_004620622.1">
    <property type="nucleotide sequence ID" value="NZ_ACXX02000010.1"/>
</dbReference>
<feature type="domain" description="HTH araC/xylS-type" evidence="4">
    <location>
        <begin position="154"/>
        <end position="252"/>
    </location>
</feature>
<evidence type="ECO:0000313" key="5">
    <source>
        <dbReference type="EMBL" id="EGD47034.1"/>
    </source>
</evidence>
<dbReference type="PANTHER" id="PTHR43280:SF2">
    <property type="entry name" value="HTH-TYPE TRANSCRIPTIONAL REGULATOR EXSA"/>
    <property type="match status" value="1"/>
</dbReference>
<dbReference type="InterPro" id="IPR037923">
    <property type="entry name" value="HTH-like"/>
</dbReference>
<dbReference type="STRING" id="588581.Cpap_1230"/>
<evidence type="ECO:0000256" key="3">
    <source>
        <dbReference type="ARBA" id="ARBA00023163"/>
    </source>
</evidence>
<dbReference type="GO" id="GO:0003700">
    <property type="term" value="F:DNA-binding transcription factor activity"/>
    <property type="evidence" value="ECO:0007669"/>
    <property type="project" value="InterPro"/>
</dbReference>
<reference evidence="5" key="1">
    <citation type="submission" date="2009-07" db="EMBL/GenBank/DDBJ databases">
        <authorList>
            <consortium name="US DOE Joint Genome Institute (JGI-PGF)"/>
            <person name="Lucas S."/>
            <person name="Copeland A."/>
            <person name="Lapidus A."/>
            <person name="Glavina del Rio T."/>
            <person name="Tice H."/>
            <person name="Bruce D."/>
            <person name="Goodwin L."/>
            <person name="Pitluck S."/>
            <person name="Larimer F."/>
            <person name="Land M.L."/>
            <person name="Mouttaki H."/>
            <person name="He Z."/>
            <person name="Zhou J."/>
            <person name="Hemme C.L."/>
        </authorList>
    </citation>
    <scope>NUCLEOTIDE SEQUENCE</scope>
    <source>
        <strain evidence="5">DSM 2782</strain>
    </source>
</reference>
<evidence type="ECO:0000313" key="6">
    <source>
        <dbReference type="Proteomes" id="UP000003860"/>
    </source>
</evidence>
<keyword evidence="6" id="KW-1185">Reference proteome</keyword>
<evidence type="ECO:0000256" key="1">
    <source>
        <dbReference type="ARBA" id="ARBA00023015"/>
    </source>
</evidence>
<dbReference type="PROSITE" id="PS01124">
    <property type="entry name" value="HTH_ARAC_FAMILY_2"/>
    <property type="match status" value="1"/>
</dbReference>
<dbReference type="InterPro" id="IPR020449">
    <property type="entry name" value="Tscrpt_reg_AraC-type_HTH"/>
</dbReference>
<keyword evidence="2" id="KW-0238">DNA-binding</keyword>
<dbReference type="PRINTS" id="PR00032">
    <property type="entry name" value="HTHARAC"/>
</dbReference>
<dbReference type="InterPro" id="IPR009057">
    <property type="entry name" value="Homeodomain-like_sf"/>
</dbReference>
<dbReference type="Gene3D" id="1.10.10.60">
    <property type="entry name" value="Homeodomain-like"/>
    <property type="match status" value="1"/>
</dbReference>
<reference evidence="5" key="2">
    <citation type="submission" date="2011-01" db="EMBL/GenBank/DDBJ databases">
        <title>The Non-contiguous Finished genome of Clostridium papyrosolvens.</title>
        <authorList>
            <person name="Lucas S."/>
            <person name="Copeland A."/>
            <person name="Lapidus A."/>
            <person name="Cheng J.-F."/>
            <person name="Goodwin L."/>
            <person name="Pitluck S."/>
            <person name="Misra M."/>
            <person name="Chertkov O."/>
            <person name="Detter J.C."/>
            <person name="Han C."/>
            <person name="Tapia R."/>
            <person name="Land M."/>
            <person name="Hauser L."/>
            <person name="Kyrpides N."/>
            <person name="Ivanova N."/>
            <person name="Pagani I."/>
            <person name="Mouttaki H."/>
            <person name="He Z."/>
            <person name="Zhou J."/>
            <person name="Hemme C.L."/>
            <person name="Woyke T."/>
        </authorList>
    </citation>
    <scope>NUCLEOTIDE SEQUENCE [LARGE SCALE GENOMIC DNA]</scope>
    <source>
        <strain evidence="5">DSM 2782</strain>
    </source>
</reference>
<gene>
    <name evidence="5" type="ORF">Cpap_1230</name>
</gene>
<comment type="caution">
    <text evidence="5">The sequence shown here is derived from an EMBL/GenBank/DDBJ whole genome shotgun (WGS) entry which is preliminary data.</text>
</comment>
<dbReference type="SMART" id="SM00342">
    <property type="entry name" value="HTH_ARAC"/>
    <property type="match status" value="1"/>
</dbReference>
<dbReference type="OrthoDB" id="9801721at2"/>
<dbReference type="GO" id="GO:0043565">
    <property type="term" value="F:sequence-specific DNA binding"/>
    <property type="evidence" value="ECO:0007669"/>
    <property type="project" value="InterPro"/>
</dbReference>
<dbReference type="eggNOG" id="COG2207">
    <property type="taxonomic scope" value="Bacteria"/>
</dbReference>